<name>A0A9P6CGZ4_9AGAR</name>
<gene>
    <name evidence="3" type="ORF">BDZ94DRAFT_1159794</name>
</gene>
<sequence>MSVEQLDSVELYTQPPPSFGHGMHKYFGFDPTYINLNHGSYGSTPLPVTAAINKMTLEIEANPDHFHRIAYLPLLIDIRRRISQLIGANVDECVLVPNASTGVNIVLRNFEWEAGDIIVPFNTTYLSVSKTVKYISDVAPHPAVAQFVTEFPTTHAEILTRFRDHLRSLPKTEGKKTVAVIDSIVSNPGVLLPWQELVKICKEEGVWSVIDAAHSIGQEETNLSDSQPDFWVSNCHKWLFAKRSCSVLYVPERNQHIVKTSIPTSHTYVSPADRTDPNFVIQYEWNGTIDWAPYLSVAPALEFRNWLGGEAKINAYCHDMAVKGGKRLAEIFGTRVLDPEGDLTMNMVNVELPFPSSVLPTVEIDLKFKQKMLEEQKAYSAHFYHNGTWWTRCSAQVWTELEDFEKIGKAWLIVCAEVLKELGIKQDL</sequence>
<dbReference type="Gene3D" id="3.90.1150.10">
    <property type="entry name" value="Aspartate Aminotransferase, domain 1"/>
    <property type="match status" value="1"/>
</dbReference>
<organism evidence="3 4">
    <name type="scientific">Collybia nuda</name>
    <dbReference type="NCBI Taxonomy" id="64659"/>
    <lineage>
        <taxon>Eukaryota</taxon>
        <taxon>Fungi</taxon>
        <taxon>Dikarya</taxon>
        <taxon>Basidiomycota</taxon>
        <taxon>Agaricomycotina</taxon>
        <taxon>Agaricomycetes</taxon>
        <taxon>Agaricomycetidae</taxon>
        <taxon>Agaricales</taxon>
        <taxon>Tricholomatineae</taxon>
        <taxon>Clitocybaceae</taxon>
        <taxon>Collybia</taxon>
    </lineage>
</organism>
<dbReference type="Pfam" id="PF00266">
    <property type="entry name" value="Aminotran_5"/>
    <property type="match status" value="1"/>
</dbReference>
<dbReference type="InterPro" id="IPR000192">
    <property type="entry name" value="Aminotrans_V_dom"/>
</dbReference>
<evidence type="ECO:0000256" key="1">
    <source>
        <dbReference type="ARBA" id="ARBA00022898"/>
    </source>
</evidence>
<dbReference type="OrthoDB" id="5978656at2759"/>
<dbReference type="PANTHER" id="PTHR43092:SF2">
    <property type="entry name" value="HERCYNYLCYSTEINE SULFOXIDE LYASE"/>
    <property type="match status" value="1"/>
</dbReference>
<dbReference type="InterPro" id="IPR015422">
    <property type="entry name" value="PyrdxlP-dep_Trfase_small"/>
</dbReference>
<comment type="caution">
    <text evidence="3">The sequence shown here is derived from an EMBL/GenBank/DDBJ whole genome shotgun (WGS) entry which is preliminary data.</text>
</comment>
<accession>A0A9P6CGZ4</accession>
<dbReference type="InterPro" id="IPR015424">
    <property type="entry name" value="PyrdxlP-dep_Trfase"/>
</dbReference>
<proteinExistence type="predicted"/>
<feature type="domain" description="Aminotransferase class V" evidence="2">
    <location>
        <begin position="45"/>
        <end position="350"/>
    </location>
</feature>
<dbReference type="PANTHER" id="PTHR43092">
    <property type="entry name" value="L-CYSTEINE DESULFHYDRASE"/>
    <property type="match status" value="1"/>
</dbReference>
<dbReference type="Gene3D" id="3.40.640.10">
    <property type="entry name" value="Type I PLP-dependent aspartate aminotransferase-like (Major domain)"/>
    <property type="match status" value="1"/>
</dbReference>
<evidence type="ECO:0000313" key="3">
    <source>
        <dbReference type="EMBL" id="KAF9465637.1"/>
    </source>
</evidence>
<keyword evidence="4" id="KW-1185">Reference proteome</keyword>
<keyword evidence="3" id="KW-0808">Transferase</keyword>
<dbReference type="Proteomes" id="UP000807353">
    <property type="component" value="Unassembled WGS sequence"/>
</dbReference>
<evidence type="ECO:0000259" key="2">
    <source>
        <dbReference type="Pfam" id="PF00266"/>
    </source>
</evidence>
<evidence type="ECO:0000313" key="4">
    <source>
        <dbReference type="Proteomes" id="UP000807353"/>
    </source>
</evidence>
<dbReference type="GO" id="GO:0016740">
    <property type="term" value="F:transferase activity"/>
    <property type="evidence" value="ECO:0007669"/>
    <property type="project" value="UniProtKB-KW"/>
</dbReference>
<dbReference type="EMBL" id="MU150246">
    <property type="protein sequence ID" value="KAF9465637.1"/>
    <property type="molecule type" value="Genomic_DNA"/>
</dbReference>
<keyword evidence="1" id="KW-0663">Pyridoxal phosphate</keyword>
<dbReference type="InterPro" id="IPR015421">
    <property type="entry name" value="PyrdxlP-dep_Trfase_major"/>
</dbReference>
<reference evidence="3" key="1">
    <citation type="submission" date="2020-11" db="EMBL/GenBank/DDBJ databases">
        <authorList>
            <consortium name="DOE Joint Genome Institute"/>
            <person name="Ahrendt S."/>
            <person name="Riley R."/>
            <person name="Andreopoulos W."/>
            <person name="Labutti K."/>
            <person name="Pangilinan J."/>
            <person name="Ruiz-Duenas F.J."/>
            <person name="Barrasa J.M."/>
            <person name="Sanchez-Garcia M."/>
            <person name="Camarero S."/>
            <person name="Miyauchi S."/>
            <person name="Serrano A."/>
            <person name="Linde D."/>
            <person name="Babiker R."/>
            <person name="Drula E."/>
            <person name="Ayuso-Fernandez I."/>
            <person name="Pacheco R."/>
            <person name="Padilla G."/>
            <person name="Ferreira P."/>
            <person name="Barriuso J."/>
            <person name="Kellner H."/>
            <person name="Castanera R."/>
            <person name="Alfaro M."/>
            <person name="Ramirez L."/>
            <person name="Pisabarro A.G."/>
            <person name="Kuo A."/>
            <person name="Tritt A."/>
            <person name="Lipzen A."/>
            <person name="He G."/>
            <person name="Yan M."/>
            <person name="Ng V."/>
            <person name="Cullen D."/>
            <person name="Martin F."/>
            <person name="Rosso M.-N."/>
            <person name="Henrissat B."/>
            <person name="Hibbett D."/>
            <person name="Martinez A.T."/>
            <person name="Grigoriev I.V."/>
        </authorList>
    </citation>
    <scope>NUCLEOTIDE SEQUENCE</scope>
    <source>
        <strain evidence="3">CBS 247.69</strain>
    </source>
</reference>
<dbReference type="AlphaFoldDB" id="A0A9P6CGZ4"/>
<protein>
    <submittedName>
        <fullName evidence="3">Pyridoxal phosphate-dependent transferase</fullName>
    </submittedName>
</protein>
<dbReference type="SUPFAM" id="SSF53383">
    <property type="entry name" value="PLP-dependent transferases"/>
    <property type="match status" value="1"/>
</dbReference>